<proteinExistence type="predicted"/>
<dbReference type="PROSITE" id="PS00028">
    <property type="entry name" value="ZINC_FINGER_C2H2_1"/>
    <property type="match status" value="1"/>
</dbReference>
<name>A0AAD8YWW4_9TELE</name>
<dbReference type="GO" id="GO:0008270">
    <property type="term" value="F:zinc ion binding"/>
    <property type="evidence" value="ECO:0007669"/>
    <property type="project" value="UniProtKB-KW"/>
</dbReference>
<dbReference type="InterPro" id="IPR013087">
    <property type="entry name" value="Znf_C2H2_type"/>
</dbReference>
<reference evidence="3" key="1">
    <citation type="submission" date="2023-03" db="EMBL/GenBank/DDBJ databases">
        <title>Electrophorus voltai genome.</title>
        <authorList>
            <person name="Bian C."/>
        </authorList>
    </citation>
    <scope>NUCLEOTIDE SEQUENCE</scope>
    <source>
        <strain evidence="3">CB-2022</strain>
        <tissue evidence="3">Muscle</tissue>
    </source>
</reference>
<dbReference type="Proteomes" id="UP001239994">
    <property type="component" value="Unassembled WGS sequence"/>
</dbReference>
<evidence type="ECO:0000259" key="2">
    <source>
        <dbReference type="PROSITE" id="PS50157"/>
    </source>
</evidence>
<dbReference type="AlphaFoldDB" id="A0AAD8YWW4"/>
<dbReference type="PROSITE" id="PS50157">
    <property type="entry name" value="ZINC_FINGER_C2H2_2"/>
    <property type="match status" value="1"/>
</dbReference>
<gene>
    <name evidence="3" type="ORF">P4O66_002907</name>
</gene>
<protein>
    <recommendedName>
        <fullName evidence="2">C2H2-type domain-containing protein</fullName>
    </recommendedName>
</protein>
<evidence type="ECO:0000313" key="4">
    <source>
        <dbReference type="Proteomes" id="UP001239994"/>
    </source>
</evidence>
<dbReference type="EMBL" id="JAROKS010000023">
    <property type="protein sequence ID" value="KAK1787421.1"/>
    <property type="molecule type" value="Genomic_DNA"/>
</dbReference>
<dbReference type="Gene3D" id="3.30.160.60">
    <property type="entry name" value="Classic Zinc Finger"/>
    <property type="match status" value="1"/>
</dbReference>
<keyword evidence="1" id="KW-0863">Zinc-finger</keyword>
<keyword evidence="1" id="KW-0479">Metal-binding</keyword>
<dbReference type="InterPro" id="IPR036236">
    <property type="entry name" value="Znf_C2H2_sf"/>
</dbReference>
<keyword evidence="1" id="KW-0862">Zinc</keyword>
<evidence type="ECO:0000313" key="3">
    <source>
        <dbReference type="EMBL" id="KAK1787421.1"/>
    </source>
</evidence>
<comment type="caution">
    <text evidence="3">The sequence shown here is derived from an EMBL/GenBank/DDBJ whole genome shotgun (WGS) entry which is preliminary data.</text>
</comment>
<sequence length="139" mass="15383">MKLGGASVRVERGVSTGMLHLQLQTGFQGAYGALSSLVFWGGAKQSSVPSAGQLCREQWEALGQGRLLPMMDVPGATVEKLHSGMKTYGCELCGKRFLDSLRLRMHLLSHSAAQLMRASLLCNAQAFQWKHSYRHRHRQ</sequence>
<keyword evidence="4" id="KW-1185">Reference proteome</keyword>
<dbReference type="SUPFAM" id="SSF57667">
    <property type="entry name" value="beta-beta-alpha zinc fingers"/>
    <property type="match status" value="1"/>
</dbReference>
<feature type="domain" description="C2H2-type" evidence="2">
    <location>
        <begin position="88"/>
        <end position="115"/>
    </location>
</feature>
<accession>A0AAD8YWW4</accession>
<organism evidence="3 4">
    <name type="scientific">Electrophorus voltai</name>
    <dbReference type="NCBI Taxonomy" id="2609070"/>
    <lineage>
        <taxon>Eukaryota</taxon>
        <taxon>Metazoa</taxon>
        <taxon>Chordata</taxon>
        <taxon>Craniata</taxon>
        <taxon>Vertebrata</taxon>
        <taxon>Euteleostomi</taxon>
        <taxon>Actinopterygii</taxon>
        <taxon>Neopterygii</taxon>
        <taxon>Teleostei</taxon>
        <taxon>Ostariophysi</taxon>
        <taxon>Gymnotiformes</taxon>
        <taxon>Gymnotoidei</taxon>
        <taxon>Gymnotidae</taxon>
        <taxon>Electrophorus</taxon>
    </lineage>
</organism>
<evidence type="ECO:0000256" key="1">
    <source>
        <dbReference type="PROSITE-ProRule" id="PRU00042"/>
    </source>
</evidence>